<dbReference type="AlphaFoldDB" id="A0A7G5BXU1"/>
<feature type="domain" description="Copper amine oxidase-like N-terminal" evidence="2">
    <location>
        <begin position="49"/>
        <end position="91"/>
    </location>
</feature>
<evidence type="ECO:0000256" key="1">
    <source>
        <dbReference type="SAM" id="SignalP"/>
    </source>
</evidence>
<evidence type="ECO:0000313" key="4">
    <source>
        <dbReference type="Proteomes" id="UP000515679"/>
    </source>
</evidence>
<keyword evidence="4" id="KW-1185">Reference proteome</keyword>
<protein>
    <recommendedName>
        <fullName evidence="2">Copper amine oxidase-like N-terminal domain-containing protein</fullName>
    </recommendedName>
</protein>
<dbReference type="EMBL" id="CP041969">
    <property type="protein sequence ID" value="QMV41775.1"/>
    <property type="molecule type" value="Genomic_DNA"/>
</dbReference>
<dbReference type="RefSeq" id="WP_182303113.1">
    <property type="nucleotide sequence ID" value="NZ_CP041969.1"/>
</dbReference>
<organism evidence="3 4">
    <name type="scientific">Cohnella cholangitidis</name>
    <dbReference type="NCBI Taxonomy" id="2598458"/>
    <lineage>
        <taxon>Bacteria</taxon>
        <taxon>Bacillati</taxon>
        <taxon>Bacillota</taxon>
        <taxon>Bacilli</taxon>
        <taxon>Bacillales</taxon>
        <taxon>Paenibacillaceae</taxon>
        <taxon>Cohnella</taxon>
    </lineage>
</organism>
<reference evidence="3 4" key="1">
    <citation type="submission" date="2019-07" db="EMBL/GenBank/DDBJ databases">
        <authorList>
            <person name="Kim J.K."/>
            <person name="Cheong H.-M."/>
            <person name="Choi Y."/>
            <person name="Hwang K.J."/>
            <person name="Lee S."/>
            <person name="Choi C."/>
        </authorList>
    </citation>
    <scope>NUCLEOTIDE SEQUENCE [LARGE SCALE GENOMIC DNA]</scope>
    <source>
        <strain evidence="3 4">KS 22</strain>
    </source>
</reference>
<name>A0A7G5BXU1_9BACL</name>
<dbReference type="Pfam" id="PF07833">
    <property type="entry name" value="Cu_amine_oxidN1"/>
    <property type="match status" value="1"/>
</dbReference>
<keyword evidence="1" id="KW-0732">Signal</keyword>
<dbReference type="Proteomes" id="UP000515679">
    <property type="component" value="Chromosome"/>
</dbReference>
<accession>A0A7G5BXU1</accession>
<feature type="chain" id="PRO_5028922976" description="Copper amine oxidase-like N-terminal domain-containing protein" evidence="1">
    <location>
        <begin position="25"/>
        <end position="225"/>
    </location>
</feature>
<dbReference type="InterPro" id="IPR012854">
    <property type="entry name" value="Cu_amine_oxidase-like_N"/>
</dbReference>
<evidence type="ECO:0000259" key="2">
    <source>
        <dbReference type="Pfam" id="PF07833"/>
    </source>
</evidence>
<evidence type="ECO:0000313" key="3">
    <source>
        <dbReference type="EMBL" id="QMV41775.1"/>
    </source>
</evidence>
<proteinExistence type="predicted"/>
<dbReference type="KEGG" id="cchl:FPL14_11710"/>
<feature type="signal peptide" evidence="1">
    <location>
        <begin position="1"/>
        <end position="24"/>
    </location>
</feature>
<sequence>MQRKKLLVLATAVGLLGTSAVVGANGLVSKVAGVLNKEVVVSVDGADTALHPVYIDGKAYLPARDLAGALGYNLSWNSKGKEIEINSKDEQAVEYMRMLGVVVDVKQTDDGSYRIELLGKGDDRWMILYADKDTVLTDESGKPAAAADLKAGTRITAEFGPVVAMSYPGQSHAHSIIVGSETLVKEDVIQTVEKTDDGWQVTFGETKDGAAVPTLKLTAARKLAC</sequence>
<gene>
    <name evidence="3" type="ORF">FPL14_11710</name>
</gene>